<dbReference type="AlphaFoldDB" id="A0A0F9CUE5"/>
<feature type="domain" description="Ice-binding protein C-terminal" evidence="1">
    <location>
        <begin position="190"/>
        <end position="211"/>
    </location>
</feature>
<dbReference type="InterPro" id="IPR013424">
    <property type="entry name" value="Ice-binding_C"/>
</dbReference>
<dbReference type="NCBIfam" id="TIGR02595">
    <property type="entry name" value="PEP_CTERM"/>
    <property type="match status" value="1"/>
</dbReference>
<gene>
    <name evidence="2" type="ORF">LCGC14_2279700</name>
</gene>
<reference evidence="2" key="1">
    <citation type="journal article" date="2015" name="Nature">
        <title>Complex archaea that bridge the gap between prokaryotes and eukaryotes.</title>
        <authorList>
            <person name="Spang A."/>
            <person name="Saw J.H."/>
            <person name="Jorgensen S.L."/>
            <person name="Zaremba-Niedzwiedzka K."/>
            <person name="Martijn J."/>
            <person name="Lind A.E."/>
            <person name="van Eijk R."/>
            <person name="Schleper C."/>
            <person name="Guy L."/>
            <person name="Ettema T.J."/>
        </authorList>
    </citation>
    <scope>NUCLEOTIDE SEQUENCE</scope>
</reference>
<accession>A0A0F9CUE5</accession>
<name>A0A0F9CUE5_9ZZZZ</name>
<dbReference type="Pfam" id="PF07589">
    <property type="entry name" value="PEP-CTERM"/>
    <property type="match status" value="1"/>
</dbReference>
<proteinExistence type="predicted"/>
<comment type="caution">
    <text evidence="2">The sequence shown here is derived from an EMBL/GenBank/DDBJ whole genome shotgun (WGS) entry which is preliminary data.</text>
</comment>
<organism evidence="2">
    <name type="scientific">marine sediment metagenome</name>
    <dbReference type="NCBI Taxonomy" id="412755"/>
    <lineage>
        <taxon>unclassified sequences</taxon>
        <taxon>metagenomes</taxon>
        <taxon>ecological metagenomes</taxon>
    </lineage>
</organism>
<evidence type="ECO:0000313" key="2">
    <source>
        <dbReference type="EMBL" id="KKL53013.1"/>
    </source>
</evidence>
<evidence type="ECO:0000259" key="1">
    <source>
        <dbReference type="Pfam" id="PF07589"/>
    </source>
</evidence>
<sequence length="213" mass="22301">MARFFFAGGMIVAVAGLASAAQVVNYGWEDGVGTVLGMYGSGSPFPLVAVNTAAPFPVHSGLRSLWLEDMSPAGTPQAYLAWVTGLSDGDVVGASFWRHDTTPGSPGAPSSRIWAHWNDDPNDINGFNGSAGGNTDYGPGTGWDLTSHSWTVADGHTGIVIEARVYSNPGDTVNIDDLTIRAPDTATIVAVPEPATLSLLAMGAFAMIRRKRH</sequence>
<protein>
    <recommendedName>
        <fullName evidence="1">Ice-binding protein C-terminal domain-containing protein</fullName>
    </recommendedName>
</protein>
<dbReference type="EMBL" id="LAZR01031684">
    <property type="protein sequence ID" value="KKL53013.1"/>
    <property type="molecule type" value="Genomic_DNA"/>
</dbReference>